<name>A0A060ZDZ8_9ACTN</name>
<proteinExistence type="predicted"/>
<reference evidence="4 5" key="2">
    <citation type="submission" date="2021-03" db="EMBL/GenBank/DDBJ databases">
        <title>Genomic Encyclopedia of Type Strains, Phase IV (KMG-IV): sequencing the most valuable type-strain genomes for metagenomic binning, comparative biology and taxonomic classification.</title>
        <authorList>
            <person name="Goeker M."/>
        </authorList>
    </citation>
    <scope>NUCLEOTIDE SEQUENCE [LARGE SCALE GENOMIC DNA]</scope>
    <source>
        <strain evidence="4 5">DSM 41954</strain>
    </source>
</reference>
<dbReference type="InterPro" id="IPR050447">
    <property type="entry name" value="Erg6_SMT_methyltransf"/>
</dbReference>
<dbReference type="GO" id="GO:0008757">
    <property type="term" value="F:S-adenosylmethionine-dependent methyltransferase activity"/>
    <property type="evidence" value="ECO:0007669"/>
    <property type="project" value="InterPro"/>
</dbReference>
<evidence type="ECO:0000256" key="1">
    <source>
        <dbReference type="ARBA" id="ARBA00022679"/>
    </source>
</evidence>
<dbReference type="EMBL" id="JAGGLR010000007">
    <property type="protein sequence ID" value="MBP2061820.1"/>
    <property type="molecule type" value="Genomic_DNA"/>
</dbReference>
<evidence type="ECO:0000313" key="5">
    <source>
        <dbReference type="Proteomes" id="UP000756710"/>
    </source>
</evidence>
<reference evidence="3" key="1">
    <citation type="submission" date="2014-05" db="EMBL/GenBank/DDBJ databases">
        <authorList>
            <person name="Horn Fabian"/>
        </authorList>
    </citation>
    <scope>NUCLEOTIDE SEQUENCE</scope>
</reference>
<dbReference type="InterPro" id="IPR029063">
    <property type="entry name" value="SAM-dependent_MTases_sf"/>
</dbReference>
<evidence type="ECO:0000313" key="3">
    <source>
        <dbReference type="EMBL" id="CDR03496.1"/>
    </source>
</evidence>
<keyword evidence="5" id="KW-1185">Reference proteome</keyword>
<dbReference type="GO" id="GO:0032259">
    <property type="term" value="P:methylation"/>
    <property type="evidence" value="ECO:0007669"/>
    <property type="project" value="UniProtKB-KW"/>
</dbReference>
<dbReference type="SUPFAM" id="SSF53335">
    <property type="entry name" value="S-adenosyl-L-methionine-dependent methyltransferases"/>
    <property type="match status" value="1"/>
</dbReference>
<organism evidence="3">
    <name type="scientific">Streptomyces iranensis</name>
    <dbReference type="NCBI Taxonomy" id="576784"/>
    <lineage>
        <taxon>Bacteria</taxon>
        <taxon>Bacillati</taxon>
        <taxon>Actinomycetota</taxon>
        <taxon>Actinomycetes</taxon>
        <taxon>Kitasatosporales</taxon>
        <taxon>Streptomycetaceae</taxon>
        <taxon>Streptomyces</taxon>
        <taxon>Streptomyces violaceusniger group</taxon>
    </lineage>
</organism>
<dbReference type="RefSeq" id="WP_044567796.1">
    <property type="nucleotide sequence ID" value="NZ_BAABDR010000025.1"/>
</dbReference>
<gene>
    <name evidence="4" type="ORF">J2Z30_002836</name>
    <name evidence="3" type="ORF">SIRAN1241</name>
</gene>
<dbReference type="AlphaFoldDB" id="A0A060ZDZ8"/>
<sequence length="270" mass="29016">MTSPSAVPPGGTVSDYYSSLGPLLQMAWDDNFHFGYWDGPSDIRSVQEATDRFTDLLIERLRVGPGDRVLDVGCGIGKPAMRLASATGANVLGVTISELQVKQATESARLAELSDRVAFQYADAMAMPFDDAAFDAVLAFESINHMDRPTALREMARVLRPGGRVVLTDVTPPSDGSYQPDDDPAVVTSLTRLEDWPGLVGDAGLVLDELTDVTENTKDTANRMIDGILRCRREFEARHGVSVQEVLDAAKSALPTVPSAGCAIVVAHKP</sequence>
<evidence type="ECO:0000259" key="2">
    <source>
        <dbReference type="Pfam" id="PF08241"/>
    </source>
</evidence>
<accession>A0A060ZDZ8</accession>
<dbReference type="HOGENOM" id="CLU_039068_6_0_11"/>
<dbReference type="Pfam" id="PF08241">
    <property type="entry name" value="Methyltransf_11"/>
    <property type="match status" value="1"/>
</dbReference>
<dbReference type="InterPro" id="IPR013216">
    <property type="entry name" value="Methyltransf_11"/>
</dbReference>
<dbReference type="Proteomes" id="UP000756710">
    <property type="component" value="Unassembled WGS sequence"/>
</dbReference>
<dbReference type="Gene3D" id="3.40.50.150">
    <property type="entry name" value="Vaccinia Virus protein VP39"/>
    <property type="match status" value="1"/>
</dbReference>
<keyword evidence="3" id="KW-0489">Methyltransferase</keyword>
<feature type="domain" description="Methyltransferase type 11" evidence="2">
    <location>
        <begin position="70"/>
        <end position="167"/>
    </location>
</feature>
<dbReference type="EMBL" id="LK022848">
    <property type="protein sequence ID" value="CDR03496.1"/>
    <property type="molecule type" value="Genomic_DNA"/>
</dbReference>
<protein>
    <submittedName>
        <fullName evidence="4">Cyclopropane fatty-acyl-phospholipid synthase-like methyltransferase</fullName>
    </submittedName>
    <submittedName>
        <fullName evidence="3">Methyltransferase type 11</fullName>
    </submittedName>
</protein>
<dbReference type="PANTHER" id="PTHR44068">
    <property type="entry name" value="ZGC:194242"/>
    <property type="match status" value="1"/>
</dbReference>
<keyword evidence="1 3" id="KW-0808">Transferase</keyword>
<dbReference type="CDD" id="cd02440">
    <property type="entry name" value="AdoMet_MTases"/>
    <property type="match status" value="1"/>
</dbReference>
<evidence type="ECO:0000313" key="4">
    <source>
        <dbReference type="EMBL" id="MBP2061820.1"/>
    </source>
</evidence>
<dbReference type="PANTHER" id="PTHR44068:SF11">
    <property type="entry name" value="GERANYL DIPHOSPHATE 2-C-METHYLTRANSFERASE"/>
    <property type="match status" value="1"/>
</dbReference>